<organism evidence="1 3">
    <name type="scientific">Rubrobacter radiotolerans</name>
    <name type="common">Arthrobacter radiotolerans</name>
    <dbReference type="NCBI Taxonomy" id="42256"/>
    <lineage>
        <taxon>Bacteria</taxon>
        <taxon>Bacillati</taxon>
        <taxon>Actinomycetota</taxon>
        <taxon>Rubrobacteria</taxon>
        <taxon>Rubrobacterales</taxon>
        <taxon>Rubrobacteraceae</taxon>
        <taxon>Rubrobacter</taxon>
    </lineage>
</organism>
<reference evidence="1 3" key="1">
    <citation type="submission" date="2014-03" db="EMBL/GenBank/DDBJ databases">
        <title>Complete genome sequence of the Radio-Resistant Rubrobacter radiotolerans RSPS-4.</title>
        <authorList>
            <person name="Egas C.C."/>
            <person name="Barroso C.C."/>
            <person name="Froufe H.J.C."/>
            <person name="Pacheco J.J."/>
            <person name="Albuquerque L.L."/>
            <person name="da Costa M.M.S."/>
        </authorList>
    </citation>
    <scope>NUCLEOTIDE SEQUENCE [LARGE SCALE GENOMIC DNA]</scope>
    <source>
        <strain evidence="1 3">RSPS-4</strain>
    </source>
</reference>
<dbReference type="Proteomes" id="UP000025229">
    <property type="component" value="Chromosome"/>
</dbReference>
<dbReference type="KEGG" id="rrd:RradSPS_0260"/>
<dbReference type="Proteomes" id="UP001281130">
    <property type="component" value="Unassembled WGS sequence"/>
</dbReference>
<name>A0A023WZQ2_RUBRA</name>
<dbReference type="STRING" id="42256.RradSPS_0260"/>
<dbReference type="AlphaFoldDB" id="A0A023WZQ2"/>
<evidence type="ECO:0000313" key="3">
    <source>
        <dbReference type="Proteomes" id="UP000025229"/>
    </source>
</evidence>
<dbReference type="OrthoDB" id="5244376at2"/>
<protein>
    <recommendedName>
        <fullName evidence="4">Uracil DNA glycosylase superfamily</fullName>
    </recommendedName>
</protein>
<dbReference type="EMBL" id="CP007514">
    <property type="protein sequence ID" value="AHY45543.1"/>
    <property type="molecule type" value="Genomic_DNA"/>
</dbReference>
<evidence type="ECO:0000313" key="2">
    <source>
        <dbReference type="EMBL" id="MDX5892956.1"/>
    </source>
</evidence>
<evidence type="ECO:0008006" key="4">
    <source>
        <dbReference type="Google" id="ProtNLM"/>
    </source>
</evidence>
<keyword evidence="3" id="KW-1185">Reference proteome</keyword>
<proteinExistence type="predicted"/>
<dbReference type="RefSeq" id="WP_038680155.1">
    <property type="nucleotide sequence ID" value="NZ_CP007514.1"/>
</dbReference>
<dbReference type="EMBL" id="JAWXXX010000001">
    <property type="protein sequence ID" value="MDX5892956.1"/>
    <property type="molecule type" value="Genomic_DNA"/>
</dbReference>
<gene>
    <name evidence="1" type="ORF">RradSPS_0260</name>
    <name evidence="2" type="ORF">SIL72_02825</name>
</gene>
<accession>A0A023WZQ2</accession>
<dbReference type="HOGENOM" id="CLU_1609572_0_0_11"/>
<reference evidence="2" key="2">
    <citation type="submission" date="2023-11" db="EMBL/GenBank/DDBJ databases">
        <title>MicrobeMod: A computational toolkit for identifying prokaryotic methylation and restriction-modification with nanopore sequencing.</title>
        <authorList>
            <person name="Crits-Christoph A."/>
            <person name="Kang S.C."/>
            <person name="Lee H."/>
            <person name="Ostrov N."/>
        </authorList>
    </citation>
    <scope>NUCLEOTIDE SEQUENCE</scope>
    <source>
        <strain evidence="2">ATCC 51242</strain>
    </source>
</reference>
<evidence type="ECO:0000313" key="1">
    <source>
        <dbReference type="EMBL" id="AHY45543.1"/>
    </source>
</evidence>
<sequence length="165" mass="18024">MARRSPARSPEADYRARADRELVGISAAVLASGNPPPSGDPLLGIFVLLGQPVGPRPLEALSLSLHAVGIPDAYVTFTATDQLSRELRLIEPHLLLAVGPDAAREIDDLQHPLRLKDFRDAAPGSPFAWKRNTTGLLLPPLHPALDDDTEKRRFWNAFKTLKSLL</sequence>